<accession>A0ABX1ZV81</accession>
<name>A0ABX1ZV81_9BACL</name>
<evidence type="ECO:0000313" key="1">
    <source>
        <dbReference type="EMBL" id="NOV03786.1"/>
    </source>
</evidence>
<proteinExistence type="predicted"/>
<dbReference type="PANTHER" id="PTHR43434:SF1">
    <property type="entry name" value="PHOSPHOGLYCOLATE PHOSPHATASE"/>
    <property type="match status" value="1"/>
</dbReference>
<dbReference type="Proteomes" id="UP000618579">
    <property type="component" value="Unassembled WGS sequence"/>
</dbReference>
<dbReference type="InterPro" id="IPR050155">
    <property type="entry name" value="HAD-like_hydrolase_sf"/>
</dbReference>
<reference evidence="1 2" key="1">
    <citation type="submission" date="2019-10" db="EMBL/GenBank/DDBJ databases">
        <title>Description of Paenibacillus pedi sp. nov.</title>
        <authorList>
            <person name="Carlier A."/>
            <person name="Qi S."/>
        </authorList>
    </citation>
    <scope>NUCLEOTIDE SEQUENCE [LARGE SCALE GENOMIC DNA]</scope>
    <source>
        <strain evidence="1 2">LMG 31457</strain>
    </source>
</reference>
<dbReference type="Pfam" id="PF00702">
    <property type="entry name" value="Hydrolase"/>
    <property type="match status" value="1"/>
</dbReference>
<dbReference type="InterPro" id="IPR036412">
    <property type="entry name" value="HAD-like_sf"/>
</dbReference>
<dbReference type="SUPFAM" id="SSF56784">
    <property type="entry name" value="HAD-like"/>
    <property type="match status" value="1"/>
</dbReference>
<gene>
    <name evidence="1" type="ORF">GC097_27635</name>
</gene>
<comment type="caution">
    <text evidence="1">The sequence shown here is derived from an EMBL/GenBank/DDBJ whole genome shotgun (WGS) entry which is preliminary data.</text>
</comment>
<evidence type="ECO:0000313" key="2">
    <source>
        <dbReference type="Proteomes" id="UP000618579"/>
    </source>
</evidence>
<dbReference type="EMBL" id="WHNZ01000064">
    <property type="protein sequence ID" value="NOV03786.1"/>
    <property type="molecule type" value="Genomic_DNA"/>
</dbReference>
<sequence length="287" mass="32822">MLEEQQMDWLHEIEVVLFDLDGTLYQDGKFYKRYLELLFHEGNYAASLDEILEEMECLLEGKHTSSIGNWYHPSTDTWTRETLGDQLHVTHYTWKGTEADVETNQSTNIPVIYAGDAWSLVSIFTVKYGIEEAQRQQAFQQVRKEMLQGASSFERHAGLYEAIGQLTDVRMKLLLTNSPENTGREFIAALGSSDLFTDIVYGAGKPTGLEHYMNELMKREGLRPEQILSIGDHAWNDLYPVRKLGGRTAWISAYPSSDPSPWDVRMTTLDELAALLKDIQQVKYSKI</sequence>
<organism evidence="1 2">
    <name type="scientific">Paenibacillus planticolens</name>
    <dbReference type="NCBI Taxonomy" id="2654976"/>
    <lineage>
        <taxon>Bacteria</taxon>
        <taxon>Bacillati</taxon>
        <taxon>Bacillota</taxon>
        <taxon>Bacilli</taxon>
        <taxon>Bacillales</taxon>
        <taxon>Paenibacillaceae</taxon>
        <taxon>Paenibacillus</taxon>
    </lineage>
</organism>
<dbReference type="PANTHER" id="PTHR43434">
    <property type="entry name" value="PHOSPHOGLYCOLATE PHOSPHATASE"/>
    <property type="match status" value="1"/>
</dbReference>
<protein>
    <submittedName>
        <fullName evidence="1">HAD hydrolase-like protein</fullName>
    </submittedName>
</protein>
<keyword evidence="2" id="KW-1185">Reference proteome</keyword>
<dbReference type="Gene3D" id="3.40.50.1000">
    <property type="entry name" value="HAD superfamily/HAD-like"/>
    <property type="match status" value="1"/>
</dbReference>
<dbReference type="InterPro" id="IPR023214">
    <property type="entry name" value="HAD_sf"/>
</dbReference>